<evidence type="ECO:0000256" key="2">
    <source>
        <dbReference type="ARBA" id="ARBA00022448"/>
    </source>
</evidence>
<keyword evidence="7" id="KW-1185">Reference proteome</keyword>
<dbReference type="RefSeq" id="WP_061996876.1">
    <property type="nucleotide sequence ID" value="NZ_JAAGPU010000023.1"/>
</dbReference>
<dbReference type="Proteomes" id="UP000481872">
    <property type="component" value="Unassembled WGS sequence"/>
</dbReference>
<accession>A0A6M0H4D0</accession>
<evidence type="ECO:0000256" key="4">
    <source>
        <dbReference type="ARBA" id="ARBA00022840"/>
    </source>
</evidence>
<evidence type="ECO:0000313" key="7">
    <source>
        <dbReference type="Proteomes" id="UP000481872"/>
    </source>
</evidence>
<proteinExistence type="inferred from homology"/>
<dbReference type="SUPFAM" id="SSF52540">
    <property type="entry name" value="P-loop containing nucleoside triphosphate hydrolases"/>
    <property type="match status" value="1"/>
</dbReference>
<keyword evidence="2" id="KW-0813">Transport</keyword>
<evidence type="ECO:0000259" key="5">
    <source>
        <dbReference type="PROSITE" id="PS50893"/>
    </source>
</evidence>
<gene>
    <name evidence="6" type="ORF">G3M99_12170</name>
</gene>
<feature type="domain" description="ABC transporter" evidence="5">
    <location>
        <begin position="5"/>
        <end position="233"/>
    </location>
</feature>
<dbReference type="PROSITE" id="PS50893">
    <property type="entry name" value="ABC_TRANSPORTER_2"/>
    <property type="match status" value="1"/>
</dbReference>
<dbReference type="InterPro" id="IPR003439">
    <property type="entry name" value="ABC_transporter-like_ATP-bd"/>
</dbReference>
<evidence type="ECO:0000256" key="3">
    <source>
        <dbReference type="ARBA" id="ARBA00022741"/>
    </source>
</evidence>
<dbReference type="AlphaFoldDB" id="A0A6M0H4D0"/>
<organism evidence="6 7">
    <name type="scientific">Clostridium senegalense</name>
    <dbReference type="NCBI Taxonomy" id="1465809"/>
    <lineage>
        <taxon>Bacteria</taxon>
        <taxon>Bacillati</taxon>
        <taxon>Bacillota</taxon>
        <taxon>Clostridia</taxon>
        <taxon>Eubacteriales</taxon>
        <taxon>Clostridiaceae</taxon>
        <taxon>Clostridium</taxon>
    </lineage>
</organism>
<dbReference type="GO" id="GO:0005524">
    <property type="term" value="F:ATP binding"/>
    <property type="evidence" value="ECO:0007669"/>
    <property type="project" value="UniProtKB-KW"/>
</dbReference>
<dbReference type="SMART" id="SM00382">
    <property type="entry name" value="AAA"/>
    <property type="match status" value="1"/>
</dbReference>
<dbReference type="Pfam" id="PF00005">
    <property type="entry name" value="ABC_tran"/>
    <property type="match status" value="1"/>
</dbReference>
<dbReference type="EMBL" id="JAAGPU010000023">
    <property type="protein sequence ID" value="NEU05596.1"/>
    <property type="molecule type" value="Genomic_DNA"/>
</dbReference>
<dbReference type="Gene3D" id="3.40.50.300">
    <property type="entry name" value="P-loop containing nucleotide triphosphate hydrolases"/>
    <property type="match status" value="1"/>
</dbReference>
<dbReference type="PANTHER" id="PTHR43335">
    <property type="entry name" value="ABC TRANSPORTER, ATP-BINDING PROTEIN"/>
    <property type="match status" value="1"/>
</dbReference>
<comment type="caution">
    <text evidence="6">The sequence shown here is derived from an EMBL/GenBank/DDBJ whole genome shotgun (WGS) entry which is preliminary data.</text>
</comment>
<dbReference type="GO" id="GO:0016887">
    <property type="term" value="F:ATP hydrolysis activity"/>
    <property type="evidence" value="ECO:0007669"/>
    <property type="project" value="InterPro"/>
</dbReference>
<dbReference type="PROSITE" id="PS00211">
    <property type="entry name" value="ABC_TRANSPORTER_1"/>
    <property type="match status" value="1"/>
</dbReference>
<dbReference type="InterPro" id="IPR027417">
    <property type="entry name" value="P-loop_NTPase"/>
</dbReference>
<protein>
    <submittedName>
        <fullName evidence="6">ABC transporter ATP-binding protein</fullName>
    </submittedName>
</protein>
<evidence type="ECO:0000313" key="6">
    <source>
        <dbReference type="EMBL" id="NEU05596.1"/>
    </source>
</evidence>
<dbReference type="PANTHER" id="PTHR43335:SF8">
    <property type="entry name" value="ABC TRANSPORTER, ATP-BINDING PROTEIN"/>
    <property type="match status" value="1"/>
</dbReference>
<reference evidence="6 7" key="1">
    <citation type="submission" date="2020-02" db="EMBL/GenBank/DDBJ databases">
        <title>Genome assembly of a novel Clostridium senegalense strain.</title>
        <authorList>
            <person name="Gupta T.B."/>
            <person name="Jauregui R."/>
            <person name="Maclean P."/>
            <person name="Nawarathana A."/>
            <person name="Brightwell G."/>
        </authorList>
    </citation>
    <scope>NUCLEOTIDE SEQUENCE [LARGE SCALE GENOMIC DNA]</scope>
    <source>
        <strain evidence="6 7">AGRFS4</strain>
    </source>
</reference>
<name>A0A6M0H4D0_9CLOT</name>
<comment type="similarity">
    <text evidence="1">Belongs to the ABC transporter superfamily.</text>
</comment>
<dbReference type="InterPro" id="IPR003593">
    <property type="entry name" value="AAA+_ATPase"/>
</dbReference>
<keyword evidence="3" id="KW-0547">Nucleotide-binding</keyword>
<keyword evidence="4 6" id="KW-0067">ATP-binding</keyword>
<dbReference type="InterPro" id="IPR017871">
    <property type="entry name" value="ABC_transporter-like_CS"/>
</dbReference>
<sequence length="305" mass="34034">METIIETKNLTKIYGSATVVDNINLHVPKGKIYGLLGRNGAGKTTAMKMMLQLVYPTGGEIRLFGTDYKKNTPTLYGKIGSIIETPGFYNNLTGYENLQILAKLRGQLSKDSIQEALHIVGLEKETRKVFADYSLGMKQRLGIAAAIMHKPELLILDEPINGLDPIGISQIRSLLIELSHSRNTTIVISSHVLSEIEQLADTIGVMHNGKLIEEVNMEELHKRNRRYIEFNLSDGTTAAKILEKHYQIKDYLIKGNTIKVYDFTHSSGQINKTFVENGLLVTNINVEKENLEEYFSELIGGGNIA</sequence>
<evidence type="ECO:0000256" key="1">
    <source>
        <dbReference type="ARBA" id="ARBA00005417"/>
    </source>
</evidence>